<protein>
    <submittedName>
        <fullName evidence="1">Uncharacterized protein</fullName>
    </submittedName>
</protein>
<keyword evidence="2" id="KW-1185">Reference proteome</keyword>
<gene>
    <name evidence="1" type="ORF">L1987_29088</name>
</gene>
<evidence type="ECO:0000313" key="1">
    <source>
        <dbReference type="EMBL" id="KAI3800988.1"/>
    </source>
</evidence>
<sequence>MTDQNAFVADSTFYETITTSFELLDISVDDGTNKKMRIELGMRLNSAIREKELVEKEKLEKERLAQEALAFEENRMLKLVEESKRLKQESVKTSTDSSKNMNLTSISYNINLFRECLDQPFLQLSGLLSSSQTTSILRSSTSSLTSSLVTGHELHLKTVASNGDEPVQFVNEFVTPENELLLKIPDLALEKQEGNMNESSVVKNEPVVADIPEVGHSVASAQTYAEQVAAPLTVKRFSKKKLCEGCTKEDRICKNE</sequence>
<reference evidence="2" key="1">
    <citation type="journal article" date="2022" name="Mol. Ecol. Resour.">
        <title>The genomes of chicory, endive, great burdock and yacon provide insights into Asteraceae palaeo-polyploidization history and plant inulin production.</title>
        <authorList>
            <person name="Fan W."/>
            <person name="Wang S."/>
            <person name="Wang H."/>
            <person name="Wang A."/>
            <person name="Jiang F."/>
            <person name="Liu H."/>
            <person name="Zhao H."/>
            <person name="Xu D."/>
            <person name="Zhang Y."/>
        </authorList>
    </citation>
    <scope>NUCLEOTIDE SEQUENCE [LARGE SCALE GENOMIC DNA]</scope>
    <source>
        <strain evidence="2">cv. Yunnan</strain>
    </source>
</reference>
<accession>A0ACB9I090</accession>
<dbReference type="EMBL" id="CM042027">
    <property type="protein sequence ID" value="KAI3800988.1"/>
    <property type="molecule type" value="Genomic_DNA"/>
</dbReference>
<comment type="caution">
    <text evidence="1">The sequence shown here is derived from an EMBL/GenBank/DDBJ whole genome shotgun (WGS) entry which is preliminary data.</text>
</comment>
<proteinExistence type="predicted"/>
<evidence type="ECO:0000313" key="2">
    <source>
        <dbReference type="Proteomes" id="UP001056120"/>
    </source>
</evidence>
<organism evidence="1 2">
    <name type="scientific">Smallanthus sonchifolius</name>
    <dbReference type="NCBI Taxonomy" id="185202"/>
    <lineage>
        <taxon>Eukaryota</taxon>
        <taxon>Viridiplantae</taxon>
        <taxon>Streptophyta</taxon>
        <taxon>Embryophyta</taxon>
        <taxon>Tracheophyta</taxon>
        <taxon>Spermatophyta</taxon>
        <taxon>Magnoliopsida</taxon>
        <taxon>eudicotyledons</taxon>
        <taxon>Gunneridae</taxon>
        <taxon>Pentapetalae</taxon>
        <taxon>asterids</taxon>
        <taxon>campanulids</taxon>
        <taxon>Asterales</taxon>
        <taxon>Asteraceae</taxon>
        <taxon>Asteroideae</taxon>
        <taxon>Heliantheae alliance</taxon>
        <taxon>Millerieae</taxon>
        <taxon>Smallanthus</taxon>
    </lineage>
</organism>
<reference evidence="1 2" key="2">
    <citation type="journal article" date="2022" name="Mol. Ecol. Resour.">
        <title>The genomes of chicory, endive, great burdock and yacon provide insights into Asteraceae paleo-polyploidization history and plant inulin production.</title>
        <authorList>
            <person name="Fan W."/>
            <person name="Wang S."/>
            <person name="Wang H."/>
            <person name="Wang A."/>
            <person name="Jiang F."/>
            <person name="Liu H."/>
            <person name="Zhao H."/>
            <person name="Xu D."/>
            <person name="Zhang Y."/>
        </authorList>
    </citation>
    <scope>NUCLEOTIDE SEQUENCE [LARGE SCALE GENOMIC DNA]</scope>
    <source>
        <strain evidence="2">cv. Yunnan</strain>
        <tissue evidence="1">Leaves</tissue>
    </source>
</reference>
<dbReference type="Proteomes" id="UP001056120">
    <property type="component" value="Linkage Group LG10"/>
</dbReference>
<name>A0ACB9I090_9ASTR</name>